<dbReference type="InterPro" id="IPR000873">
    <property type="entry name" value="AMP-dep_synth/lig_dom"/>
</dbReference>
<feature type="compositionally biased region" description="Basic and acidic residues" evidence="6">
    <location>
        <begin position="474"/>
        <end position="483"/>
    </location>
</feature>
<dbReference type="EMBL" id="KB916324">
    <property type="protein sequence ID" value="EOD47466.1"/>
    <property type="molecule type" value="Genomic_DNA"/>
</dbReference>
<dbReference type="HOGENOM" id="CLU_272734_0_0_1"/>
<dbReference type="PANTHER" id="PTHR15502:SF7">
    <property type="entry name" value="CALCINEURIN-BINDING PROTEIN CABIN-1"/>
    <property type="match status" value="1"/>
</dbReference>
<feature type="compositionally biased region" description="Acidic residues" evidence="6">
    <location>
        <begin position="578"/>
        <end position="624"/>
    </location>
</feature>
<reference evidence="9" key="1">
    <citation type="journal article" date="2013" name="Genome Announc.">
        <title>Draft genome sequence of Neofusicoccum parvum isolate UCR-NP2, a fungal vascular pathogen associated with grapevine cankers.</title>
        <authorList>
            <person name="Blanco-Ulate B."/>
            <person name="Rolshausen P."/>
            <person name="Cantu D."/>
        </authorList>
    </citation>
    <scope>NUCLEOTIDE SEQUENCE [LARGE SCALE GENOMIC DNA]</scope>
    <source>
        <strain evidence="9">UCR-NP2</strain>
    </source>
</reference>
<dbReference type="Proteomes" id="UP000013521">
    <property type="component" value="Unassembled WGS sequence"/>
</dbReference>
<evidence type="ECO:0000313" key="9">
    <source>
        <dbReference type="Proteomes" id="UP000013521"/>
    </source>
</evidence>
<name>R1GGS6_BOTPV</name>
<dbReference type="InterPro" id="IPR042099">
    <property type="entry name" value="ANL_N_sf"/>
</dbReference>
<dbReference type="KEGG" id="npa:UCRNP2_5810"/>
<evidence type="ECO:0000256" key="4">
    <source>
        <dbReference type="ARBA" id="ARBA00014848"/>
    </source>
</evidence>
<keyword evidence="5" id="KW-0539">Nucleus</keyword>
<dbReference type="STRING" id="1287680.R1GGS6"/>
<evidence type="ECO:0000256" key="3">
    <source>
        <dbReference type="ARBA" id="ARBA00007335"/>
    </source>
</evidence>
<feature type="compositionally biased region" description="Acidic residues" evidence="6">
    <location>
        <begin position="653"/>
        <end position="666"/>
    </location>
</feature>
<feature type="compositionally biased region" description="Low complexity" evidence="6">
    <location>
        <begin position="698"/>
        <end position="710"/>
    </location>
</feature>
<dbReference type="eggNOG" id="ENOG502QQX4">
    <property type="taxonomic scope" value="Eukaryota"/>
</dbReference>
<sequence length="1183" mass="129299">MDSELFPKPIEDKFEYLRHAHYAFGIRSFCSASNKALLRLMKDEILKWFKTDEIPDIETRDTVICQVLYDLYGLFCFTNADDLTEYPSDHDPMDQKTALKILDFVMYQARKVNIKDLHKTQLGSTIDVVHGYLARAKPAGAEEMALNKMKYLSFIKSPINPLDLYRCVNGVGGLSTKPIPMKNARIASRGWYYLMGSIALNRFRSQNQKRQAPVPTEDINIASAFFGQDIEYDAERWETWYSQAQAYDYQIDEMVAWNADSSEETANKIAQLYADFGMRIYSSSRQPLDMQAFTLKDTEERFYSTNQVMRAARIHYGNPSPGDVYMAASMAKSEFSQQIFTKTMQLQVWKPEFERLGRHFVYTTRYTLFFIQLLFETNDRAGMEALARRVRRRNHEFFEHTRLWQQLCQTYLKNIMNLDGAGANEPAAGAFGVLAMGTKPGPATAPTTGTTTPAATQAAPEASAAPKPRAKGVGRRELMRKADAAVTRPVAPTTPAAGSANIPIRASPARPIAATGASGVGGAGGPSAATDAQQMRVVVEIPAGPVENGEAVEDSNKDDAMDVDGAEGGAGMDSKVESEDEGEGEGEGEGDGEGNGGDEGEGDGEVEGEQDQDLPDVDNDDPEVEPEHEGMDQDDQEAEPTADEAMATADEGTAADDEAADDENDDTLVTAKEEDEEDEEEKPAPPQPEPPKPPSPPTATVTAASTAPASIHDSADDESELSEIGDSDEDMAEAEPHSRGGCLSNLRKSCNMLTLLEALHKQAVEEPERIYASCAISADIEEGFRDITVRQILSAIDAFAWWLQGGWGRSESFDTIAYVGPSDLRYAIFFYAAIKCGFKTLFVSPLNSFEASRSIVETTECLRIFYADPFAKVAKDLQSAAASRNLEVAQIASLDECLTAESTPYPYEKTFEEAKWDPIVIIHTSGTTVSGDTLVKIMTKKKIEAMFSATLPIEQVMRTPGGADKLKEMEFISFAGAPLPPWCGDELSKHTTVKTFFGSTETGKIETLPPPPSDWAYIKFHPAINAVLEPVPLDPSAAAADPATTPHELVFPATADPAVARHRGNAWLFPHVAGAAWRSGDLFARHASAPDLWRFRGRADDVVTLAGGGARFFPGAWEAAVRGRDPRVAHVMVVGEGRVRPGVLVEPKGGERLAAADVWAAVEEANRGVRECARVGRVGIKKK</sequence>
<dbReference type="Pfam" id="PF23562">
    <property type="entry name" value="AMP-binding_C_3"/>
    <property type="match status" value="1"/>
</dbReference>
<dbReference type="GO" id="GO:0000417">
    <property type="term" value="C:HIR complex"/>
    <property type="evidence" value="ECO:0007669"/>
    <property type="project" value="TreeGrafter"/>
</dbReference>
<evidence type="ECO:0000256" key="5">
    <source>
        <dbReference type="ARBA" id="ARBA00023242"/>
    </source>
</evidence>
<accession>R1GGS6</accession>
<dbReference type="SUPFAM" id="SSF56801">
    <property type="entry name" value="Acetyl-CoA synthetase-like"/>
    <property type="match status" value="1"/>
</dbReference>
<feature type="region of interest" description="Disordered" evidence="6">
    <location>
        <begin position="441"/>
        <end position="504"/>
    </location>
</feature>
<dbReference type="PANTHER" id="PTHR15502">
    <property type="entry name" value="CALCINEURIN-BINDING PROTEIN CABIN 1-RELATED"/>
    <property type="match status" value="1"/>
</dbReference>
<comment type="function">
    <text evidence="1">Has a role in a nucleosome assembly pathway that is required for the integrity of heterochromatin and proper chromosome segregation.</text>
</comment>
<dbReference type="InterPro" id="IPR033053">
    <property type="entry name" value="Hir3/CABIN1"/>
</dbReference>
<proteinExistence type="inferred from homology"/>
<gene>
    <name evidence="8" type="ORF">UCRNP2_5810</name>
</gene>
<comment type="similarity">
    <text evidence="3">Belongs to the HIR3 family.</text>
</comment>
<evidence type="ECO:0000256" key="2">
    <source>
        <dbReference type="ARBA" id="ARBA00004123"/>
    </source>
</evidence>
<organism evidence="8 9">
    <name type="scientific">Botryosphaeria parva (strain UCR-NP2)</name>
    <name type="common">Grapevine canker fungus</name>
    <name type="synonym">Neofusicoccum parvum</name>
    <dbReference type="NCBI Taxonomy" id="1287680"/>
    <lineage>
        <taxon>Eukaryota</taxon>
        <taxon>Fungi</taxon>
        <taxon>Dikarya</taxon>
        <taxon>Ascomycota</taxon>
        <taxon>Pezizomycotina</taxon>
        <taxon>Dothideomycetes</taxon>
        <taxon>Dothideomycetes incertae sedis</taxon>
        <taxon>Botryosphaeriales</taxon>
        <taxon>Botryosphaeriaceae</taxon>
        <taxon>Neofusicoccum</taxon>
    </lineage>
</organism>
<feature type="compositionally biased region" description="Acidic residues" evidence="6">
    <location>
        <begin position="632"/>
        <end position="642"/>
    </location>
</feature>
<dbReference type="AlphaFoldDB" id="R1GGS6"/>
<evidence type="ECO:0000313" key="8">
    <source>
        <dbReference type="EMBL" id="EOD47466.1"/>
    </source>
</evidence>
<feature type="compositionally biased region" description="Pro residues" evidence="6">
    <location>
        <begin position="684"/>
        <end position="697"/>
    </location>
</feature>
<evidence type="ECO:0000256" key="6">
    <source>
        <dbReference type="SAM" id="MobiDB-lite"/>
    </source>
</evidence>
<dbReference type="GO" id="GO:0005634">
    <property type="term" value="C:nucleus"/>
    <property type="evidence" value="ECO:0007669"/>
    <property type="project" value="UniProtKB-SubCell"/>
</dbReference>
<feature type="region of interest" description="Disordered" evidence="6">
    <location>
        <begin position="543"/>
        <end position="740"/>
    </location>
</feature>
<feature type="domain" description="AMP-dependent synthetase/ligase" evidence="7">
    <location>
        <begin position="761"/>
        <end position="928"/>
    </location>
</feature>
<feature type="compositionally biased region" description="Low complexity" evidence="6">
    <location>
        <begin position="441"/>
        <end position="467"/>
    </location>
</feature>
<comment type="subcellular location">
    <subcellularLocation>
        <location evidence="2">Nucleus</location>
    </subcellularLocation>
</comment>
<dbReference type="Pfam" id="PF00501">
    <property type="entry name" value="AMP-binding"/>
    <property type="match status" value="1"/>
</dbReference>
<dbReference type="GO" id="GO:0031491">
    <property type="term" value="F:nucleosome binding"/>
    <property type="evidence" value="ECO:0007669"/>
    <property type="project" value="TreeGrafter"/>
</dbReference>
<evidence type="ECO:0000259" key="7">
    <source>
        <dbReference type="Pfam" id="PF00501"/>
    </source>
</evidence>
<dbReference type="OrthoDB" id="429813at2759"/>
<dbReference type="GO" id="GO:0006325">
    <property type="term" value="P:chromatin organization"/>
    <property type="evidence" value="ECO:0007669"/>
    <property type="project" value="InterPro"/>
</dbReference>
<feature type="compositionally biased region" description="Acidic residues" evidence="6">
    <location>
        <begin position="715"/>
        <end position="733"/>
    </location>
</feature>
<evidence type="ECO:0000256" key="1">
    <source>
        <dbReference type="ARBA" id="ARBA00002687"/>
    </source>
</evidence>
<dbReference type="Gene3D" id="3.40.50.12780">
    <property type="entry name" value="N-terminal domain of ligase-like"/>
    <property type="match status" value="1"/>
</dbReference>
<protein>
    <recommendedName>
        <fullName evidence="4">Histone transcription regulator 3 homolog</fullName>
    </recommendedName>
</protein>
<feature type="compositionally biased region" description="Low complexity" evidence="6">
    <location>
        <begin position="643"/>
        <end position="652"/>
    </location>
</feature>